<gene>
    <name evidence="2" type="ORF">ERS450000_03738</name>
</gene>
<dbReference type="AlphaFoldDB" id="A0A0H5NY40"/>
<dbReference type="InterPro" id="IPR010982">
    <property type="entry name" value="Lambda_DNA-bd_dom_sf"/>
</dbReference>
<dbReference type="Gene3D" id="1.10.260.40">
    <property type="entry name" value="lambda repressor-like DNA-binding domains"/>
    <property type="match status" value="1"/>
</dbReference>
<sequence>MTGSTLPRRALGRRLRELRERANKSQLAAGTRIEVSKQTIGRVEVGRPARISTAQYRELLDLYGASEAEREEVLELHREVRAINDSVSTQGWWRAYSDVVNPHFNHYMSLEQASDRVTAFQLTLLPGLVQTVNYRRWIESTTDPAVTAVDVERRLELLARRQHRLIESPGLQLNALLSEAALRHQIGGAEVMAEQLHHLIDVSRLPNVSLRVVPFTAGPHMGLRTQSFVLLYFPPLSVHVEPEPPIVYVEGYTGALFLEEDALVALHRAAAEDIQRVALDEESTRELVGQIAKEYTA</sequence>
<dbReference type="InterPro" id="IPR001387">
    <property type="entry name" value="Cro/C1-type_HTH"/>
</dbReference>
<dbReference type="RefSeq" id="WP_076573949.1">
    <property type="nucleotide sequence ID" value="NZ_CP031418.1"/>
</dbReference>
<dbReference type="PROSITE" id="PS50943">
    <property type="entry name" value="HTH_CROC1"/>
    <property type="match status" value="1"/>
</dbReference>
<evidence type="ECO:0000313" key="3">
    <source>
        <dbReference type="Proteomes" id="UP000057820"/>
    </source>
</evidence>
<evidence type="ECO:0000313" key="2">
    <source>
        <dbReference type="EMBL" id="CRY80208.1"/>
    </source>
</evidence>
<dbReference type="Pfam" id="PF19054">
    <property type="entry name" value="DUF5753"/>
    <property type="match status" value="1"/>
</dbReference>
<evidence type="ECO:0000259" key="1">
    <source>
        <dbReference type="PROSITE" id="PS50943"/>
    </source>
</evidence>
<dbReference type="Proteomes" id="UP000057820">
    <property type="component" value="Plasmid 2"/>
</dbReference>
<dbReference type="SMART" id="SM00530">
    <property type="entry name" value="HTH_XRE"/>
    <property type="match status" value="1"/>
</dbReference>
<name>A0A0H5NY40_NOCFR</name>
<reference evidence="3" key="1">
    <citation type="submission" date="2015-03" db="EMBL/GenBank/DDBJ databases">
        <authorList>
            <consortium name="Pathogen Informatics"/>
        </authorList>
    </citation>
    <scope>NUCLEOTIDE SEQUENCE [LARGE SCALE GENOMIC DNA]</scope>
    <source>
        <strain evidence="3">NCTC11134</strain>
        <plasmid evidence="3">2</plasmid>
    </source>
</reference>
<proteinExistence type="predicted"/>
<dbReference type="Pfam" id="PF13560">
    <property type="entry name" value="HTH_31"/>
    <property type="match status" value="1"/>
</dbReference>
<dbReference type="SUPFAM" id="SSF47413">
    <property type="entry name" value="lambda repressor-like DNA-binding domains"/>
    <property type="match status" value="1"/>
</dbReference>
<dbReference type="InterPro" id="IPR043917">
    <property type="entry name" value="DUF5753"/>
</dbReference>
<dbReference type="GO" id="GO:0003677">
    <property type="term" value="F:DNA binding"/>
    <property type="evidence" value="ECO:0007669"/>
    <property type="project" value="InterPro"/>
</dbReference>
<geneLocation type="plasmid" evidence="2">
    <name>2</name>
</geneLocation>
<feature type="domain" description="HTH cro/C1-type" evidence="1">
    <location>
        <begin position="15"/>
        <end position="70"/>
    </location>
</feature>
<organism evidence="2 3">
    <name type="scientific">Nocardia farcinica</name>
    <dbReference type="NCBI Taxonomy" id="37329"/>
    <lineage>
        <taxon>Bacteria</taxon>
        <taxon>Bacillati</taxon>
        <taxon>Actinomycetota</taxon>
        <taxon>Actinomycetes</taxon>
        <taxon>Mycobacteriales</taxon>
        <taxon>Nocardiaceae</taxon>
        <taxon>Nocardia</taxon>
    </lineage>
</organism>
<accession>A0A0H5NY40</accession>
<dbReference type="KEGG" id="nfr:ERS450000_03738"/>
<keyword evidence="2" id="KW-0614">Plasmid</keyword>
<protein>
    <recommendedName>
        <fullName evidence="1">HTH cro/C1-type domain-containing protein</fullName>
    </recommendedName>
</protein>
<dbReference type="EMBL" id="LN868939">
    <property type="protein sequence ID" value="CRY80208.1"/>
    <property type="molecule type" value="Genomic_DNA"/>
</dbReference>